<keyword evidence="1" id="KW-1133">Transmembrane helix</keyword>
<accession>A0ABW1SKS8</accession>
<keyword evidence="1" id="KW-0472">Membrane</keyword>
<dbReference type="EMBL" id="JBHSSE010000019">
    <property type="protein sequence ID" value="MFC6202215.1"/>
    <property type="molecule type" value="Genomic_DNA"/>
</dbReference>
<reference evidence="3" key="1">
    <citation type="journal article" date="2019" name="Int. J. Syst. Evol. Microbiol.">
        <title>The Global Catalogue of Microorganisms (GCM) 10K type strain sequencing project: providing services to taxonomists for standard genome sequencing and annotation.</title>
        <authorList>
            <consortium name="The Broad Institute Genomics Platform"/>
            <consortium name="The Broad Institute Genome Sequencing Center for Infectious Disease"/>
            <person name="Wu L."/>
            <person name="Ma J."/>
        </authorList>
    </citation>
    <scope>NUCLEOTIDE SEQUENCE [LARGE SCALE GENOMIC DNA]</scope>
    <source>
        <strain evidence="3">CCM 8930</strain>
    </source>
</reference>
<proteinExistence type="predicted"/>
<keyword evidence="1" id="KW-0812">Transmembrane</keyword>
<keyword evidence="3" id="KW-1185">Reference proteome</keyword>
<dbReference type="Proteomes" id="UP001596171">
    <property type="component" value="Unassembled WGS sequence"/>
</dbReference>
<gene>
    <name evidence="2" type="ORF">ACFP1L_10070</name>
</gene>
<protein>
    <recommendedName>
        <fullName evidence="4">Integral membrane protein</fullName>
    </recommendedName>
</protein>
<comment type="caution">
    <text evidence="2">The sequence shown here is derived from an EMBL/GenBank/DDBJ whole genome shotgun (WGS) entry which is preliminary data.</text>
</comment>
<evidence type="ECO:0000313" key="2">
    <source>
        <dbReference type="EMBL" id="MFC6202215.1"/>
    </source>
</evidence>
<dbReference type="RefSeq" id="WP_137616480.1">
    <property type="nucleotide sequence ID" value="NZ_BJDI01000009.1"/>
</dbReference>
<evidence type="ECO:0008006" key="4">
    <source>
        <dbReference type="Google" id="ProtNLM"/>
    </source>
</evidence>
<sequence length="115" mass="12446">MILTMSILIRLALFSFAAVLIERNFGLSELVRGYVGQNETAQADFQAKSPVRQTLTVIIGLGSMILMVVALSGILDLIMRPTIVGTNPFGLRLLQLALGLGIAGEVARQVKHRLN</sequence>
<evidence type="ECO:0000313" key="3">
    <source>
        <dbReference type="Proteomes" id="UP001596171"/>
    </source>
</evidence>
<organism evidence="2 3">
    <name type="scientific">Lactiplantibacillus nangangensis</name>
    <dbReference type="NCBI Taxonomy" id="2559917"/>
    <lineage>
        <taxon>Bacteria</taxon>
        <taxon>Bacillati</taxon>
        <taxon>Bacillota</taxon>
        <taxon>Bacilli</taxon>
        <taxon>Lactobacillales</taxon>
        <taxon>Lactobacillaceae</taxon>
        <taxon>Lactiplantibacillus</taxon>
    </lineage>
</organism>
<name>A0ABW1SKS8_9LACO</name>
<feature type="transmembrane region" description="Helical" evidence="1">
    <location>
        <begin position="57"/>
        <end position="78"/>
    </location>
</feature>
<evidence type="ECO:0000256" key="1">
    <source>
        <dbReference type="SAM" id="Phobius"/>
    </source>
</evidence>